<evidence type="ECO:0000259" key="3">
    <source>
        <dbReference type="SMART" id="SM00849"/>
    </source>
</evidence>
<evidence type="ECO:0000313" key="5">
    <source>
        <dbReference type="EMBL" id="OOY36101.1"/>
    </source>
</evidence>
<evidence type="ECO:0000256" key="2">
    <source>
        <dbReference type="SAM" id="SignalP"/>
    </source>
</evidence>
<dbReference type="EMBL" id="JRAA01000003">
    <property type="protein sequence ID" value="KHF24154.1"/>
    <property type="molecule type" value="Genomic_DNA"/>
</dbReference>
<dbReference type="RefSeq" id="WP_052132289.1">
    <property type="nucleotide sequence ID" value="NZ_JRAA01000003.1"/>
</dbReference>
<keyword evidence="2" id="KW-0732">Signal</keyword>
<protein>
    <submittedName>
        <fullName evidence="4">Zn-dependent hydrolase, glyoxylase</fullName>
    </submittedName>
</protein>
<sequence>MKLRSLFLSAIVALATTSLSWAEEPLELKLQTVKVTDNIYAIIGPTTNRDKENLGNNANFGLILTDEGAILIDSGGTYKGAEMLHHSIKSITDKPVKIVINSGGQDHRWMGNSYFKALGARLIASSAAVEDQNARSTDQLIGLGILVGDEGIEGTETVYADETFDEQMTLELGGEKIEIYHAGAAHTPGDAFIWVPSQQVVFSGDIIYVQRMLGVGSMSTSSSWLEVFDALAALEPKHIVPGHGPVTTLERATKETRGYLEYVRTAVSEFMENGGTMDAISEVDLSAYSYLENHETLNGRNAQQVYSELEWE</sequence>
<evidence type="ECO:0000313" key="4">
    <source>
        <dbReference type="EMBL" id="KHF24154.1"/>
    </source>
</evidence>
<dbReference type="AlphaFoldDB" id="A0A0B0H8E1"/>
<dbReference type="eggNOG" id="COG0491">
    <property type="taxonomic scope" value="Bacteria"/>
</dbReference>
<feature type="domain" description="Metallo-beta-lactamase" evidence="3">
    <location>
        <begin position="57"/>
        <end position="243"/>
    </location>
</feature>
<dbReference type="PANTHER" id="PTHR42951">
    <property type="entry name" value="METALLO-BETA-LACTAMASE DOMAIN-CONTAINING"/>
    <property type="match status" value="1"/>
</dbReference>
<dbReference type="Proteomes" id="UP000030856">
    <property type="component" value="Unassembled WGS sequence"/>
</dbReference>
<dbReference type="CDD" id="cd16282">
    <property type="entry name" value="metallo-hydrolase-like_MBL-fold"/>
    <property type="match status" value="1"/>
</dbReference>
<dbReference type="PANTHER" id="PTHR42951:SF4">
    <property type="entry name" value="ACYL-COENZYME A THIOESTERASE MBLAC2"/>
    <property type="match status" value="1"/>
</dbReference>
<accession>A0A0B0H8E1</accession>
<keyword evidence="4" id="KW-0378">Hydrolase</keyword>
<gene>
    <name evidence="5" type="ORF">BOV88_00410</name>
    <name evidence="4" type="ORF">JV46_23950</name>
</gene>
<dbReference type="GO" id="GO:0017001">
    <property type="term" value="P:antibiotic catabolic process"/>
    <property type="evidence" value="ECO:0007669"/>
    <property type="project" value="UniProtKB-ARBA"/>
</dbReference>
<dbReference type="SUPFAM" id="SSF56281">
    <property type="entry name" value="Metallo-hydrolase/oxidoreductase"/>
    <property type="match status" value="1"/>
</dbReference>
<reference evidence="5 7" key="2">
    <citation type="submission" date="2016-11" db="EMBL/GenBank/DDBJ databases">
        <title>Mixed transmission modes and dynamic genome evolution in an obligate animal-bacterial symbiosis.</title>
        <authorList>
            <person name="Russell S.L."/>
            <person name="Corbett-Detig R.B."/>
            <person name="Cavanaugh C.M."/>
        </authorList>
    </citation>
    <scope>NUCLEOTIDE SEQUENCE [LARGE SCALE GENOMIC DNA]</scope>
    <source>
        <strain evidence="5">MA-KB16</strain>
    </source>
</reference>
<dbReference type="STRING" id="2340.JV46_23950"/>
<dbReference type="InterPro" id="IPR001279">
    <property type="entry name" value="Metallo-B-lactamas"/>
</dbReference>
<comment type="similarity">
    <text evidence="1">Belongs to the metallo-beta-lactamase superfamily. Class-B beta-lactamase family.</text>
</comment>
<evidence type="ECO:0000313" key="6">
    <source>
        <dbReference type="Proteomes" id="UP000030856"/>
    </source>
</evidence>
<dbReference type="InterPro" id="IPR036866">
    <property type="entry name" value="RibonucZ/Hydroxyglut_hydro"/>
</dbReference>
<dbReference type="GO" id="GO:0016787">
    <property type="term" value="F:hydrolase activity"/>
    <property type="evidence" value="ECO:0007669"/>
    <property type="project" value="UniProtKB-KW"/>
</dbReference>
<dbReference type="SMART" id="SM00849">
    <property type="entry name" value="Lactamase_B"/>
    <property type="match status" value="1"/>
</dbReference>
<evidence type="ECO:0000256" key="1">
    <source>
        <dbReference type="ARBA" id="ARBA00005250"/>
    </source>
</evidence>
<dbReference type="OrthoDB" id="420651at2"/>
<comment type="caution">
    <text evidence="4">The sequence shown here is derived from an EMBL/GenBank/DDBJ whole genome shotgun (WGS) entry which is preliminary data.</text>
</comment>
<dbReference type="InterPro" id="IPR050855">
    <property type="entry name" value="NDM-1-like"/>
</dbReference>
<proteinExistence type="inferred from homology"/>
<feature type="chain" id="PRO_5010611194" evidence="2">
    <location>
        <begin position="23"/>
        <end position="312"/>
    </location>
</feature>
<dbReference type="Pfam" id="PF00753">
    <property type="entry name" value="Lactamase_B"/>
    <property type="match status" value="1"/>
</dbReference>
<dbReference type="EMBL" id="MPNX01000001">
    <property type="protein sequence ID" value="OOY36101.1"/>
    <property type="molecule type" value="Genomic_DNA"/>
</dbReference>
<organism evidence="4 6">
    <name type="scientific">Solemya velum gill symbiont</name>
    <dbReference type="NCBI Taxonomy" id="2340"/>
    <lineage>
        <taxon>Bacteria</taxon>
        <taxon>Pseudomonadati</taxon>
        <taxon>Pseudomonadota</taxon>
        <taxon>Gammaproteobacteria</taxon>
        <taxon>sulfur-oxidizing symbionts</taxon>
    </lineage>
</organism>
<keyword evidence="6" id="KW-1185">Reference proteome</keyword>
<dbReference type="Proteomes" id="UP000190962">
    <property type="component" value="Unassembled WGS sequence"/>
</dbReference>
<feature type="signal peptide" evidence="2">
    <location>
        <begin position="1"/>
        <end position="22"/>
    </location>
</feature>
<dbReference type="GeneID" id="86990533"/>
<evidence type="ECO:0000313" key="7">
    <source>
        <dbReference type="Proteomes" id="UP000190962"/>
    </source>
</evidence>
<reference evidence="4 6" key="1">
    <citation type="journal article" date="2014" name="BMC Genomics">
        <title>The genome of the intracellular bacterium of the coastal bivalve, Solemya velum: a blueprint for thriving in and out of symbiosis.</title>
        <authorList>
            <person name="Dmytrenko O."/>
            <person name="Russell S.L."/>
            <person name="Loo W.T."/>
            <person name="Fontanez K.M."/>
            <person name="Liao L."/>
            <person name="Roeselers G."/>
            <person name="Sharma R."/>
            <person name="Stewart F.J."/>
            <person name="Newton I.L."/>
            <person name="Woyke T."/>
            <person name="Wu D."/>
            <person name="Lang J.M."/>
            <person name="Eisen J.A."/>
            <person name="Cavanaugh C.M."/>
        </authorList>
    </citation>
    <scope>NUCLEOTIDE SEQUENCE [LARGE SCALE GENOMIC DNA]</scope>
    <source>
        <strain evidence="4 6">WH</strain>
    </source>
</reference>
<name>A0A0B0H8E1_SOVGS</name>
<dbReference type="Gene3D" id="3.60.15.10">
    <property type="entry name" value="Ribonuclease Z/Hydroxyacylglutathione hydrolase-like"/>
    <property type="match status" value="1"/>
</dbReference>